<dbReference type="Proteomes" id="UP000299102">
    <property type="component" value="Unassembled WGS sequence"/>
</dbReference>
<evidence type="ECO:0008006" key="3">
    <source>
        <dbReference type="Google" id="ProtNLM"/>
    </source>
</evidence>
<sequence length="115" mass="14033">MATWSIKRLAKCQRAMEKSMLGLKIKDRVGNVDIRTRTKLTDILTRIDVQKWRWTGHMLRHHINKWSKQVTLWQPRVRKRSRGRQVRRWEDDLKQAAGPLWLRVARDRTHWKELE</sequence>
<reference evidence="1 2" key="1">
    <citation type="journal article" date="2019" name="Commun. Biol.">
        <title>The bagworm genome reveals a unique fibroin gene that provides high tensile strength.</title>
        <authorList>
            <person name="Kono N."/>
            <person name="Nakamura H."/>
            <person name="Ohtoshi R."/>
            <person name="Tomita M."/>
            <person name="Numata K."/>
            <person name="Arakawa K."/>
        </authorList>
    </citation>
    <scope>NUCLEOTIDE SEQUENCE [LARGE SCALE GENOMIC DNA]</scope>
</reference>
<accession>A0A4C1W9P8</accession>
<comment type="caution">
    <text evidence="1">The sequence shown here is derived from an EMBL/GenBank/DDBJ whole genome shotgun (WGS) entry which is preliminary data.</text>
</comment>
<dbReference type="AlphaFoldDB" id="A0A4C1W9P8"/>
<protein>
    <recommendedName>
        <fullName evidence="3">Endonuclease-reverse transcriptase</fullName>
    </recommendedName>
</protein>
<organism evidence="1 2">
    <name type="scientific">Eumeta variegata</name>
    <name type="common">Bagworm moth</name>
    <name type="synonym">Eumeta japonica</name>
    <dbReference type="NCBI Taxonomy" id="151549"/>
    <lineage>
        <taxon>Eukaryota</taxon>
        <taxon>Metazoa</taxon>
        <taxon>Ecdysozoa</taxon>
        <taxon>Arthropoda</taxon>
        <taxon>Hexapoda</taxon>
        <taxon>Insecta</taxon>
        <taxon>Pterygota</taxon>
        <taxon>Neoptera</taxon>
        <taxon>Endopterygota</taxon>
        <taxon>Lepidoptera</taxon>
        <taxon>Glossata</taxon>
        <taxon>Ditrysia</taxon>
        <taxon>Tineoidea</taxon>
        <taxon>Psychidae</taxon>
        <taxon>Oiketicinae</taxon>
        <taxon>Eumeta</taxon>
    </lineage>
</organism>
<dbReference type="EMBL" id="BGZK01000490">
    <property type="protein sequence ID" value="GBP46854.1"/>
    <property type="molecule type" value="Genomic_DNA"/>
</dbReference>
<name>A0A4C1W9P8_EUMVA</name>
<proteinExistence type="predicted"/>
<keyword evidence="2" id="KW-1185">Reference proteome</keyword>
<evidence type="ECO:0000313" key="2">
    <source>
        <dbReference type="Proteomes" id="UP000299102"/>
    </source>
</evidence>
<gene>
    <name evidence="1" type="ORF">EVAR_78556_1</name>
</gene>
<dbReference type="OrthoDB" id="8193815at2759"/>
<evidence type="ECO:0000313" key="1">
    <source>
        <dbReference type="EMBL" id="GBP46854.1"/>
    </source>
</evidence>